<reference evidence="2" key="1">
    <citation type="submission" date="2022-11" db="UniProtKB">
        <authorList>
            <consortium name="WormBaseParasite"/>
        </authorList>
    </citation>
    <scope>IDENTIFICATION</scope>
</reference>
<organism evidence="1 2">
    <name type="scientific">Panagrolaimus sp. ES5</name>
    <dbReference type="NCBI Taxonomy" id="591445"/>
    <lineage>
        <taxon>Eukaryota</taxon>
        <taxon>Metazoa</taxon>
        <taxon>Ecdysozoa</taxon>
        <taxon>Nematoda</taxon>
        <taxon>Chromadorea</taxon>
        <taxon>Rhabditida</taxon>
        <taxon>Tylenchina</taxon>
        <taxon>Panagrolaimomorpha</taxon>
        <taxon>Panagrolaimoidea</taxon>
        <taxon>Panagrolaimidae</taxon>
        <taxon>Panagrolaimus</taxon>
    </lineage>
</organism>
<dbReference type="Proteomes" id="UP000887579">
    <property type="component" value="Unplaced"/>
</dbReference>
<protein>
    <submittedName>
        <fullName evidence="2">Integrase catalytic domain-containing protein</fullName>
    </submittedName>
</protein>
<sequence>MNKLLKEIYTNVENPAGFSSPEKLYHEAKKRNKNVTRVQVKEFLENERSYTLFRRSIRKFKRLKYKPVGLYSTFQADLAIMDAPAVRAENENNPYFLVCIDLLSRKIFTTHAASKASEAMIEAFERIFAQSKYVCWTMQTDAGVEFCSKKLLNYYISKDIVKKTIYSSVHKCCFAENAIGRIKRKLYAYFVQNGTLNWMDALPKITKSLNRTFNPKIGMAPEKVTFKNAEIVRKRLWDDDNPETSARFRVFDKVRTVLTKKVFHTGYFPQFSDRIFTVHIVEKQKRPMTYRLIDDNGQILKKQFYSHELCKVKQDTDSVYRIEIIKERKNKKGQKEYYIHYLGYDEYKWVNESKMVNI</sequence>
<evidence type="ECO:0000313" key="2">
    <source>
        <dbReference type="WBParaSite" id="ES5_v2.g12097.t1"/>
    </source>
</evidence>
<proteinExistence type="predicted"/>
<name>A0AC34F4R8_9BILA</name>
<evidence type="ECO:0000313" key="1">
    <source>
        <dbReference type="Proteomes" id="UP000887579"/>
    </source>
</evidence>
<dbReference type="WBParaSite" id="ES5_v2.g12097.t1">
    <property type="protein sequence ID" value="ES5_v2.g12097.t1"/>
    <property type="gene ID" value="ES5_v2.g12097"/>
</dbReference>
<accession>A0AC34F4R8</accession>